<dbReference type="InterPro" id="IPR052159">
    <property type="entry name" value="Competence_DNA_uptake"/>
</dbReference>
<proteinExistence type="predicted"/>
<protein>
    <submittedName>
        <fullName evidence="2">MBL fold metallo-hydrolase</fullName>
    </submittedName>
</protein>
<dbReference type="Pfam" id="PF00753">
    <property type="entry name" value="Lactamase_B"/>
    <property type="match status" value="1"/>
</dbReference>
<keyword evidence="2" id="KW-0378">Hydrolase</keyword>
<dbReference type="AlphaFoldDB" id="A0A5Z0FC89"/>
<dbReference type="InterPro" id="IPR036866">
    <property type="entry name" value="RibonucZ/Hydroxyglut_hydro"/>
</dbReference>
<gene>
    <name evidence="2" type="ORF">F0F31_00080</name>
</gene>
<feature type="domain" description="Metallo-beta-lactamase" evidence="1">
    <location>
        <begin position="26"/>
        <end position="97"/>
    </location>
</feature>
<dbReference type="InterPro" id="IPR001279">
    <property type="entry name" value="Metallo-B-lactamas"/>
</dbReference>
<reference evidence="2" key="1">
    <citation type="submission" date="2019-08" db="EMBL/GenBank/DDBJ databases">
        <authorList>
            <person name="Ashton P.M."/>
            <person name="Dallman T."/>
            <person name="Nair S."/>
            <person name="De Pinna E."/>
            <person name="Peters T."/>
            <person name="Grant K."/>
        </authorList>
    </citation>
    <scope>NUCLEOTIDE SEQUENCE</scope>
    <source>
        <strain evidence="2">241882</strain>
    </source>
</reference>
<dbReference type="GO" id="GO:0016787">
    <property type="term" value="F:hydrolase activity"/>
    <property type="evidence" value="ECO:0007669"/>
    <property type="project" value="UniProtKB-KW"/>
</dbReference>
<name>A0A5Z0FC89_CAMJU</name>
<dbReference type="EMBL" id="AAKDMM010000001">
    <property type="protein sequence ID" value="ECQ9105257.1"/>
    <property type="molecule type" value="Genomic_DNA"/>
</dbReference>
<organism evidence="2">
    <name type="scientific">Campylobacter jejuni</name>
    <dbReference type="NCBI Taxonomy" id="197"/>
    <lineage>
        <taxon>Bacteria</taxon>
        <taxon>Pseudomonadati</taxon>
        <taxon>Campylobacterota</taxon>
        <taxon>Epsilonproteobacteria</taxon>
        <taxon>Campylobacterales</taxon>
        <taxon>Campylobacteraceae</taxon>
        <taxon>Campylobacter</taxon>
    </lineage>
</organism>
<comment type="caution">
    <text evidence="2">The sequence shown here is derived from an EMBL/GenBank/DDBJ whole genome shotgun (WGS) entry which is preliminary data.</text>
</comment>
<evidence type="ECO:0000313" key="2">
    <source>
        <dbReference type="EMBL" id="ECQ9105257.1"/>
    </source>
</evidence>
<dbReference type="PANTHER" id="PTHR30619">
    <property type="entry name" value="DNA INTERNALIZATION/COMPETENCE PROTEIN COMEC/REC2"/>
    <property type="match status" value="1"/>
</dbReference>
<evidence type="ECO:0000259" key="1">
    <source>
        <dbReference type="Pfam" id="PF00753"/>
    </source>
</evidence>
<dbReference type="SUPFAM" id="SSF56281">
    <property type="entry name" value="Metallo-hydrolase/oxidoreductase"/>
    <property type="match status" value="1"/>
</dbReference>
<dbReference type="Gene3D" id="3.60.15.10">
    <property type="entry name" value="Ribonuclease Z/Hydroxyacylglutathione hydrolase-like"/>
    <property type="match status" value="1"/>
</dbReference>
<dbReference type="PANTHER" id="PTHR30619:SF1">
    <property type="entry name" value="RECOMBINATION PROTEIN 2"/>
    <property type="match status" value="1"/>
</dbReference>
<sequence length="374" mass="42766">MFIKRKNVNNNFGYEIEFIPVGSGRSGDAILVRYGVQGNYKIMIVDGGTKESGENLVDHVKKYYKTNYVDYVVNTHPDQDHASGLTKVLNNLEVGELWIHCPWNYAKEIIEFIDDEKNNYTRDQRITFKSFERRLAGSYYKYAKELENIAKEKNITIKEPYKGCKIGDFEVLSPSRDWHLFDLIINSDKTEGLGKTEDSRQKTLLFESLKDKIFNVVENLNIETLKDGGVTSRENESSVILYANFNGKGILLTGDAGNEALEKAYNFNPDIYKNLSFIQIPHHGSRKNNSPKILNQIIGKIGERPENSITAFVSAGENDENHPRRMVVNAFIRRGCKVIQTKGKTIQHFKNMPEREGWVSATPLSIFDKVESYE</sequence>
<accession>A0A5Z0FC89</accession>